<evidence type="ECO:0000259" key="11">
    <source>
        <dbReference type="Pfam" id="PF08234"/>
    </source>
</evidence>
<gene>
    <name evidence="12" type="primary">SPC25</name>
    <name evidence="12" type="ORF">DFQ27_007627</name>
</gene>
<dbReference type="AlphaFoldDB" id="A0A9P6PVW1"/>
<dbReference type="Pfam" id="PF08234">
    <property type="entry name" value="Spindle_Spc25"/>
    <property type="match status" value="1"/>
</dbReference>
<comment type="function">
    <text evidence="9">Acts as a component of the essential kinetochore-associated NDC80 complex, which is required for chromosome segregation and spindle checkpoint activity.</text>
</comment>
<protein>
    <recommendedName>
        <fullName evidence="9">Kinetochore protein SPC25</fullName>
    </recommendedName>
</protein>
<evidence type="ECO:0000256" key="6">
    <source>
        <dbReference type="ARBA" id="ARBA00023054"/>
    </source>
</evidence>
<dbReference type="GO" id="GO:0005634">
    <property type="term" value="C:nucleus"/>
    <property type="evidence" value="ECO:0007669"/>
    <property type="project" value="UniProtKB-SubCell"/>
</dbReference>
<keyword evidence="13" id="KW-1185">Reference proteome</keyword>
<keyword evidence="8 9" id="KW-0137">Centromere</keyword>
<proteinExistence type="inferred from homology"/>
<dbReference type="OrthoDB" id="6353017at2759"/>
<keyword evidence="9" id="KW-0539">Nucleus</keyword>
<dbReference type="Gene3D" id="3.30.457.50">
    <property type="entry name" value="Chromosome segregation protein Spc25"/>
    <property type="match status" value="1"/>
</dbReference>
<dbReference type="GO" id="GO:0031262">
    <property type="term" value="C:Ndc80 complex"/>
    <property type="evidence" value="ECO:0007669"/>
    <property type="project" value="InterPro"/>
</dbReference>
<evidence type="ECO:0000256" key="4">
    <source>
        <dbReference type="ARBA" id="ARBA00022776"/>
    </source>
</evidence>
<evidence type="ECO:0000256" key="3">
    <source>
        <dbReference type="ARBA" id="ARBA00022618"/>
    </source>
</evidence>
<dbReference type="GO" id="GO:0051301">
    <property type="term" value="P:cell division"/>
    <property type="evidence" value="ECO:0007669"/>
    <property type="project" value="UniProtKB-UniRule"/>
</dbReference>
<reference evidence="12" key="1">
    <citation type="journal article" date="2020" name="Fungal Divers.">
        <title>Resolving the Mortierellaceae phylogeny through synthesis of multi-gene phylogenetics and phylogenomics.</title>
        <authorList>
            <person name="Vandepol N."/>
            <person name="Liber J."/>
            <person name="Desiro A."/>
            <person name="Na H."/>
            <person name="Kennedy M."/>
            <person name="Barry K."/>
            <person name="Grigoriev I.V."/>
            <person name="Miller A.N."/>
            <person name="O'Donnell K."/>
            <person name="Stajich J.E."/>
            <person name="Bonito G."/>
        </authorList>
    </citation>
    <scope>NUCLEOTIDE SEQUENCE</scope>
    <source>
        <strain evidence="12">BC1065</strain>
    </source>
</reference>
<comment type="subunit">
    <text evidence="9">Component of the NDC80 complex.</text>
</comment>
<dbReference type="EMBL" id="JAAAJB010000603">
    <property type="protein sequence ID" value="KAG0253176.1"/>
    <property type="molecule type" value="Genomic_DNA"/>
</dbReference>
<dbReference type="GO" id="GO:0007059">
    <property type="term" value="P:chromosome segregation"/>
    <property type="evidence" value="ECO:0007669"/>
    <property type="project" value="InterPro"/>
</dbReference>
<evidence type="ECO:0000256" key="1">
    <source>
        <dbReference type="ARBA" id="ARBA00006379"/>
    </source>
</evidence>
<comment type="caution">
    <text evidence="12">The sequence shown here is derived from an EMBL/GenBank/DDBJ whole genome shotgun (WGS) entry which is preliminary data.</text>
</comment>
<feature type="coiled-coil region" evidence="10">
    <location>
        <begin position="133"/>
        <end position="181"/>
    </location>
</feature>
<evidence type="ECO:0000313" key="13">
    <source>
        <dbReference type="Proteomes" id="UP000807716"/>
    </source>
</evidence>
<dbReference type="InterPro" id="IPR045143">
    <property type="entry name" value="Spc25"/>
</dbReference>
<organism evidence="12 13">
    <name type="scientific">Actinomortierella ambigua</name>
    <dbReference type="NCBI Taxonomy" id="1343610"/>
    <lineage>
        <taxon>Eukaryota</taxon>
        <taxon>Fungi</taxon>
        <taxon>Fungi incertae sedis</taxon>
        <taxon>Mucoromycota</taxon>
        <taxon>Mortierellomycotina</taxon>
        <taxon>Mortierellomycetes</taxon>
        <taxon>Mortierellales</taxon>
        <taxon>Mortierellaceae</taxon>
        <taxon>Actinomortierella</taxon>
    </lineage>
</organism>
<evidence type="ECO:0000313" key="12">
    <source>
        <dbReference type="EMBL" id="KAG0253176.1"/>
    </source>
</evidence>
<accession>A0A9P6PVW1</accession>
<sequence>MAARLSSFSGADARFSDAFMGRSSYGVGTNGAADRTATSTRLSATGPMTAPLAPLALPSRPLPVLDYDFEGFLERIQDAELELDAKINAIKQHTLEQKHSNEVQTSRYHEEEQALRQELQITQAKQAELATTLKKERDEKEKVLQSVHELSSRVEDMKQRKADLEAELATLQQDVNARREAAHSHQRALKEQIAKNKPELEAFERYWAMRIVGVKEDHIAFVFTRVDALDWNKEFTITLDASQHDYDVVECIPDVPHLDQALAQLNRSRALGQFLKDVRQMFLEYTQRTASSSS</sequence>
<evidence type="ECO:0000256" key="9">
    <source>
        <dbReference type="RuleBase" id="RU367150"/>
    </source>
</evidence>
<evidence type="ECO:0000256" key="7">
    <source>
        <dbReference type="ARBA" id="ARBA00023306"/>
    </source>
</evidence>
<dbReference type="CDD" id="cd23784">
    <property type="entry name" value="RWD_Spc25"/>
    <property type="match status" value="1"/>
</dbReference>
<comment type="similarity">
    <text evidence="1 9">Belongs to the SPC25 family.</text>
</comment>
<keyword evidence="4 9" id="KW-0498">Mitosis</keyword>
<dbReference type="PANTHER" id="PTHR14281:SF0">
    <property type="entry name" value="KINETOCHORE PROTEIN SPC25"/>
    <property type="match status" value="1"/>
</dbReference>
<dbReference type="InterPro" id="IPR013255">
    <property type="entry name" value="Spc25_C"/>
</dbReference>
<evidence type="ECO:0000256" key="2">
    <source>
        <dbReference type="ARBA" id="ARBA00022454"/>
    </source>
</evidence>
<evidence type="ECO:0000256" key="8">
    <source>
        <dbReference type="ARBA" id="ARBA00023328"/>
    </source>
</evidence>
<keyword evidence="2 9" id="KW-0158">Chromosome</keyword>
<keyword evidence="3 9" id="KW-0132">Cell division</keyword>
<name>A0A9P6PVW1_9FUNG</name>
<evidence type="ECO:0000256" key="10">
    <source>
        <dbReference type="SAM" id="Coils"/>
    </source>
</evidence>
<keyword evidence="7 9" id="KW-0131">Cell cycle</keyword>
<dbReference type="Proteomes" id="UP000807716">
    <property type="component" value="Unassembled WGS sequence"/>
</dbReference>
<keyword evidence="5 9" id="KW-0995">Kinetochore</keyword>
<feature type="domain" description="Chromosome segregation protein Spc25 C-terminal" evidence="11">
    <location>
        <begin position="214"/>
        <end position="282"/>
    </location>
</feature>
<comment type="subcellular location">
    <subcellularLocation>
        <location evidence="9">Nucleus</location>
    </subcellularLocation>
    <subcellularLocation>
        <location evidence="9">Chromosome</location>
        <location evidence="9">Centromere</location>
        <location evidence="9">Kinetochore</location>
    </subcellularLocation>
</comment>
<dbReference type="FunFam" id="3.30.457.50:FF:000001">
    <property type="entry name" value="Probable kinetochore protein spc25"/>
    <property type="match status" value="1"/>
</dbReference>
<keyword evidence="6 10" id="KW-0175">Coiled coil</keyword>
<evidence type="ECO:0000256" key="5">
    <source>
        <dbReference type="ARBA" id="ARBA00022838"/>
    </source>
</evidence>
<dbReference type="PANTHER" id="PTHR14281">
    <property type="entry name" value="KINETOCHORE PROTEIN SPC25-RELATED"/>
    <property type="match status" value="1"/>
</dbReference>